<dbReference type="Proteomes" id="UP000027456">
    <property type="component" value="Unassembled WGS sequence"/>
</dbReference>
<comment type="caution">
    <text evidence="3">The sequence shown here is derived from an EMBL/GenBank/DDBJ whole genome shotgun (WGS) entry which is preliminary data.</text>
</comment>
<dbReference type="AlphaFoldDB" id="A0A074SDA4"/>
<gene>
    <name evidence="3" type="ORF">V565_136050</name>
</gene>
<accession>A0A074SDA4</accession>
<dbReference type="EMBL" id="AZST01000593">
    <property type="protein sequence ID" value="KEP48032.1"/>
    <property type="molecule type" value="Genomic_DNA"/>
</dbReference>
<organism evidence="3 4">
    <name type="scientific">Rhizoctonia solani 123E</name>
    <dbReference type="NCBI Taxonomy" id="1423351"/>
    <lineage>
        <taxon>Eukaryota</taxon>
        <taxon>Fungi</taxon>
        <taxon>Dikarya</taxon>
        <taxon>Basidiomycota</taxon>
        <taxon>Agaricomycotina</taxon>
        <taxon>Agaricomycetes</taxon>
        <taxon>Cantharellales</taxon>
        <taxon>Ceratobasidiaceae</taxon>
        <taxon>Rhizoctonia</taxon>
    </lineage>
</organism>
<evidence type="ECO:0000256" key="1">
    <source>
        <dbReference type="SAM" id="MobiDB-lite"/>
    </source>
</evidence>
<feature type="region of interest" description="Disordered" evidence="1">
    <location>
        <begin position="768"/>
        <end position="793"/>
    </location>
</feature>
<protein>
    <submittedName>
        <fullName evidence="3">DDE superfamily endonuclease</fullName>
    </submittedName>
</protein>
<keyword evidence="3" id="KW-0255">Endonuclease</keyword>
<dbReference type="GO" id="GO:0004519">
    <property type="term" value="F:endonuclease activity"/>
    <property type="evidence" value="ECO:0007669"/>
    <property type="project" value="UniProtKB-KW"/>
</dbReference>
<evidence type="ECO:0000256" key="2">
    <source>
        <dbReference type="SAM" id="Phobius"/>
    </source>
</evidence>
<keyword evidence="3" id="KW-0378">Hydrolase</keyword>
<evidence type="ECO:0000313" key="4">
    <source>
        <dbReference type="Proteomes" id="UP000027456"/>
    </source>
</evidence>
<name>A0A074SDA4_9AGAM</name>
<keyword evidence="3" id="KW-0540">Nuclease</keyword>
<sequence length="1120" mass="124509">MSHIALATPGWTQAQATALRMEWFLKFTKPSKDCKIGNIAEGAEDNSQASNRFTEVPLMQEHSLLESTVGSRHTNPEPTSDVQVQSLRGLSSVGLPSKLPAERHELDRQRALKRKAEDEALGELEERLNKEKVLKNLKKAREKKRRQRENKKAGLAKSTNIAPPCTPPTTPVTSNQVDSVTPGSLPISGLVELSRPHRQSKLILSGHNKEEAIVAAKHVNWMNPILFHLIDAAANEVGYPWKPADIAKRLKLQYPQLFEKLWPQRISDWKDGEVKDRLKWKDSVLTAIKSGNHPGGASTRQPILVEYPEMVATLKERLVGLRVTGTPLDTATIRGFMIATISERAPELFERKVSEDKQFRCSSEFIRSFLHNELDWSLRRPTQAAQKVPANVKEVLMKAFLRMACAVRDENIPSYCIVNSDQTQVVYSAGTQYTWHKQGDKQVPVLGKEEKRAFTLLVGVSNDGQLLPLQAIYQGMSSASLPHRNASGYAEAIANHVFFVASMTTTYWSTLQTMKDYVDLILVPYFQRVISIHGLPGYQHCIWQIDVWSVHRSEKFRDWLATNYPWIILQYVPGGCTGLFQACDVGLQKIAKAAIRQRSLANIINETTMALRNGADPTTLVNDKSIGTLRNRSMTWINEAIRAIDKPKLIQKAFALCTVPDTQFNLSYESLTSHEARQAIRQLKTSDPEFHTEITAGRQVVPSSEEDVEPEDVMGSATATEVMAQQDALAANQDSDNESTYEPPALNPTALFEYTYIYIYKSDGPPPAGIQGTGDVGNSTGGSATGGDRGPPDWSLAYSSPYSTPFPFNVTAISPLFELSPVASNNTNLGWVPSCTTPECVPTASWSTSAINSTLSFQFRGWDVAFDGNVKGNMSVKVIRDGVPAAWNPSEDTLYSVRGAPIDQFYLHNITLQIIDASPDAQMTIIRARVNGTSLTDTHYPMDRWEVPSNDERIERTGFDLQASVAHPESSTTSISSRAGDTLSMWFNASMVLVYGPCGPESGLMRVSIGDQQQIVNTSKPFASNECLLLQTRGLSIFVRNLLLVENMDGRTLGINRFEFFRSDYYKGRGMSERTIAVACVIAVVVIACVTLTVLYVWNKVKTKRDEGGSQVNRRWFQLL</sequence>
<reference evidence="3 4" key="1">
    <citation type="submission" date="2013-12" db="EMBL/GenBank/DDBJ databases">
        <authorList>
            <person name="Cubeta M."/>
            <person name="Pakala S."/>
            <person name="Fedorova N."/>
            <person name="Thomas E."/>
            <person name="Dean R."/>
            <person name="Jabaji S."/>
            <person name="Neate S."/>
            <person name="Toda T."/>
            <person name="Tavantzis S."/>
            <person name="Vilgalys R."/>
            <person name="Bharathan N."/>
            <person name="Pakala S."/>
            <person name="Losada L.S."/>
            <person name="Zafar N."/>
            <person name="Nierman W."/>
        </authorList>
    </citation>
    <scope>NUCLEOTIDE SEQUENCE [LARGE SCALE GENOMIC DNA]</scope>
    <source>
        <strain evidence="3 4">123E</strain>
    </source>
</reference>
<dbReference type="OrthoDB" id="2576334at2759"/>
<feature type="region of interest" description="Disordered" evidence="1">
    <location>
        <begin position="68"/>
        <end position="87"/>
    </location>
</feature>
<feature type="region of interest" description="Disordered" evidence="1">
    <location>
        <begin position="135"/>
        <end position="181"/>
    </location>
</feature>
<evidence type="ECO:0000313" key="3">
    <source>
        <dbReference type="EMBL" id="KEP48032.1"/>
    </source>
</evidence>
<dbReference type="STRING" id="1423351.A0A074SDA4"/>
<keyword evidence="2" id="KW-0812">Transmembrane</keyword>
<keyword evidence="2" id="KW-0472">Membrane</keyword>
<keyword evidence="2" id="KW-1133">Transmembrane helix</keyword>
<feature type="compositionally biased region" description="Basic residues" evidence="1">
    <location>
        <begin position="135"/>
        <end position="149"/>
    </location>
</feature>
<dbReference type="Gene3D" id="2.60.120.260">
    <property type="entry name" value="Galactose-binding domain-like"/>
    <property type="match status" value="1"/>
</dbReference>
<feature type="transmembrane region" description="Helical" evidence="2">
    <location>
        <begin position="1076"/>
        <end position="1098"/>
    </location>
</feature>
<feature type="compositionally biased region" description="Gly residues" evidence="1">
    <location>
        <begin position="771"/>
        <end position="789"/>
    </location>
</feature>
<keyword evidence="4" id="KW-1185">Reference proteome</keyword>
<proteinExistence type="predicted"/>
<dbReference type="HOGENOM" id="CLU_280477_0_0_1"/>